<accession>A0A915AV44</accession>
<sequence>SNDAAITSSRMQDFLQRLAISRAVGLNRDIFES</sequence>
<evidence type="ECO:0000313" key="2">
    <source>
        <dbReference type="WBParaSite" id="PgR016_g102_t01"/>
    </source>
</evidence>
<evidence type="ECO:0000313" key="1">
    <source>
        <dbReference type="Proteomes" id="UP000887569"/>
    </source>
</evidence>
<name>A0A915AV44_PARUN</name>
<dbReference type="AlphaFoldDB" id="A0A915AV44"/>
<organism evidence="1 2">
    <name type="scientific">Parascaris univalens</name>
    <name type="common">Nematode worm</name>
    <dbReference type="NCBI Taxonomy" id="6257"/>
    <lineage>
        <taxon>Eukaryota</taxon>
        <taxon>Metazoa</taxon>
        <taxon>Ecdysozoa</taxon>
        <taxon>Nematoda</taxon>
        <taxon>Chromadorea</taxon>
        <taxon>Rhabditida</taxon>
        <taxon>Spirurina</taxon>
        <taxon>Ascaridomorpha</taxon>
        <taxon>Ascaridoidea</taxon>
        <taxon>Ascarididae</taxon>
        <taxon>Parascaris</taxon>
    </lineage>
</organism>
<proteinExistence type="predicted"/>
<keyword evidence="1" id="KW-1185">Reference proteome</keyword>
<reference evidence="2" key="1">
    <citation type="submission" date="2022-11" db="UniProtKB">
        <authorList>
            <consortium name="WormBaseParasite"/>
        </authorList>
    </citation>
    <scope>IDENTIFICATION</scope>
</reference>
<dbReference type="Proteomes" id="UP000887569">
    <property type="component" value="Unplaced"/>
</dbReference>
<protein>
    <submittedName>
        <fullName evidence="2">Uncharacterized protein</fullName>
    </submittedName>
</protein>
<dbReference type="WBParaSite" id="PgR016_g102_t01">
    <property type="protein sequence ID" value="PgR016_g102_t01"/>
    <property type="gene ID" value="PgR016_g102"/>
</dbReference>